<dbReference type="Proteomes" id="UP000019744">
    <property type="component" value="Segment"/>
</dbReference>
<evidence type="ECO:0000313" key="1">
    <source>
        <dbReference type="EMBL" id="AHN66632.1"/>
    </source>
</evidence>
<gene>
    <name evidence="1" type="ORF">Bcp1_157</name>
</gene>
<dbReference type="KEGG" id="vg:19487364"/>
<dbReference type="EMBL" id="KJ451625">
    <property type="protein sequence ID" value="AHN66632.1"/>
    <property type="molecule type" value="Genomic_DNA"/>
</dbReference>
<organism evidence="1 2">
    <name type="scientific">Bacillus phage Bcp1</name>
    <dbReference type="NCBI Taxonomy" id="584892"/>
    <lineage>
        <taxon>Viruses</taxon>
        <taxon>Duplodnaviria</taxon>
        <taxon>Heunggongvirae</taxon>
        <taxon>Uroviricota</taxon>
        <taxon>Caudoviricetes</taxon>
        <taxon>Herelleviridae</taxon>
        <taxon>Bastillevirinae</taxon>
        <taxon>Caeruleovirus</taxon>
        <taxon>Caeruleovirus Bcp1</taxon>
    </lineage>
</organism>
<dbReference type="OrthoDB" id="29180at10239"/>
<sequence>MEELIKKQIEIENKIEVLHDESDKIGEEICATFERLSRKEKIECYHLLPTTSTKYKVFCRFIEPLLDEE</sequence>
<name>X2JMZ3_9CAUD</name>
<reference evidence="1 2" key="1">
    <citation type="journal article" date="2014" name="Genome Announc.">
        <title>Complete Genome Sequence of Bacillus cereus Sensu Lato Bacteriophage Bcp1.</title>
        <authorList>
            <person name="Schuch R."/>
            <person name="Pelzek A.J."/>
            <person name="Fazzini M.M."/>
            <person name="Nelson D.C."/>
            <person name="Fischetti V.A."/>
        </authorList>
    </citation>
    <scope>NUCLEOTIDE SEQUENCE [LARGE SCALE GENOMIC DNA]</scope>
</reference>
<protein>
    <submittedName>
        <fullName evidence="1">Uncharacterized protein</fullName>
    </submittedName>
</protein>
<proteinExistence type="predicted"/>
<dbReference type="RefSeq" id="YP_009031438.1">
    <property type="nucleotide sequence ID" value="NC_024137.1"/>
</dbReference>
<keyword evidence="2" id="KW-1185">Reference proteome</keyword>
<dbReference type="GeneID" id="19487364"/>
<accession>X2JMZ3</accession>
<evidence type="ECO:0000313" key="2">
    <source>
        <dbReference type="Proteomes" id="UP000019744"/>
    </source>
</evidence>